<organism evidence="2 3">
    <name type="scientific">Candidatus Coatesbacteria bacterium 4484_99</name>
    <dbReference type="NCBI Taxonomy" id="1970774"/>
    <lineage>
        <taxon>Bacteria</taxon>
        <taxon>Candidatus Coatesiibacteriota</taxon>
    </lineage>
</organism>
<proteinExistence type="predicted"/>
<protein>
    <recommendedName>
        <fullName evidence="1">PHA accumulation regulator DNA-binding N-terminal domain-containing protein</fullName>
    </recommendedName>
</protein>
<evidence type="ECO:0000259" key="1">
    <source>
        <dbReference type="Pfam" id="PF07879"/>
    </source>
</evidence>
<dbReference type="AlphaFoldDB" id="A0A1W9S2R4"/>
<dbReference type="InterPro" id="IPR012909">
    <property type="entry name" value="PHA_DNA-bd_N"/>
</dbReference>
<sequence>MKNEEAVVVKKYSNRRLYDTERGEWINLSDLARVIRDGRTIRVLEHETGDDITVITLIQVMLNEIRDKKVMLSATYLLHRILKDGDRAIEGAIERSLIGSSEILGILPDDAEKIINIFVEEGKISPELAKETIGEYRKRYSRLRSEIRGEIEGMVREYIDEIGIPSKDAIGEIIAQIEELKDKFNREKSRGNVKE</sequence>
<reference evidence="3" key="1">
    <citation type="submission" date="2017-03" db="EMBL/GenBank/DDBJ databases">
        <title>Novel pathways for hydrocarbon cycling and metabolic interdependencies in hydrothermal sediment communities.</title>
        <authorList>
            <person name="Dombrowski N."/>
            <person name="Seitz K."/>
            <person name="Teske A."/>
            <person name="Baker B."/>
        </authorList>
    </citation>
    <scope>NUCLEOTIDE SEQUENCE [LARGE SCALE GENOMIC DNA]</scope>
</reference>
<evidence type="ECO:0000313" key="2">
    <source>
        <dbReference type="EMBL" id="OQX90590.1"/>
    </source>
</evidence>
<evidence type="ECO:0000313" key="3">
    <source>
        <dbReference type="Proteomes" id="UP000192611"/>
    </source>
</evidence>
<dbReference type="EMBL" id="NATQ01000041">
    <property type="protein sequence ID" value="OQX90590.1"/>
    <property type="molecule type" value="Genomic_DNA"/>
</dbReference>
<comment type="caution">
    <text evidence="2">The sequence shown here is derived from an EMBL/GenBank/DDBJ whole genome shotgun (WGS) entry which is preliminary data.</text>
</comment>
<dbReference type="Pfam" id="PF07879">
    <property type="entry name" value="PHB_acc_N"/>
    <property type="match status" value="1"/>
</dbReference>
<dbReference type="Proteomes" id="UP000192611">
    <property type="component" value="Unassembled WGS sequence"/>
</dbReference>
<gene>
    <name evidence="2" type="ORF">B6D57_02575</name>
</gene>
<accession>A0A1W9S2R4</accession>
<name>A0A1W9S2R4_9BACT</name>
<feature type="domain" description="PHA accumulation regulator DNA-binding N-terminal" evidence="1">
    <location>
        <begin position="8"/>
        <end position="64"/>
    </location>
</feature>